<dbReference type="EMBL" id="CAMXCT020004335">
    <property type="protein sequence ID" value="CAL1162012.1"/>
    <property type="molecule type" value="Genomic_DNA"/>
</dbReference>
<dbReference type="Proteomes" id="UP001152797">
    <property type="component" value="Unassembled WGS sequence"/>
</dbReference>
<dbReference type="PANTHER" id="PTHR12547">
    <property type="entry name" value="CCCH ZINC FINGER/TIS11-RELATED"/>
    <property type="match status" value="1"/>
</dbReference>
<dbReference type="InterPro" id="IPR036855">
    <property type="entry name" value="Znf_CCCH_sf"/>
</dbReference>
<dbReference type="GO" id="GO:0008270">
    <property type="term" value="F:zinc ion binding"/>
    <property type="evidence" value="ECO:0007669"/>
    <property type="project" value="UniProtKB-KW"/>
</dbReference>
<dbReference type="OrthoDB" id="415459at2759"/>
<proteinExistence type="predicted"/>
<feature type="domain" description="C3H1-type" evidence="7">
    <location>
        <begin position="67"/>
        <end position="94"/>
    </location>
</feature>
<evidence type="ECO:0000256" key="2">
    <source>
        <dbReference type="ARBA" id="ARBA00022737"/>
    </source>
</evidence>
<reference evidence="8" key="1">
    <citation type="submission" date="2022-10" db="EMBL/GenBank/DDBJ databases">
        <authorList>
            <person name="Chen Y."/>
            <person name="Dougan E. K."/>
            <person name="Chan C."/>
            <person name="Rhodes N."/>
            <person name="Thang M."/>
        </authorList>
    </citation>
    <scope>NUCLEOTIDE SEQUENCE</scope>
</reference>
<dbReference type="AlphaFoldDB" id="A0A9P1GFE3"/>
<keyword evidence="1 5" id="KW-0479">Metal-binding</keyword>
<evidence type="ECO:0000256" key="4">
    <source>
        <dbReference type="ARBA" id="ARBA00022833"/>
    </source>
</evidence>
<dbReference type="PROSITE" id="PS50103">
    <property type="entry name" value="ZF_C3H1"/>
    <property type="match status" value="2"/>
</dbReference>
<dbReference type="GO" id="GO:0003729">
    <property type="term" value="F:mRNA binding"/>
    <property type="evidence" value="ECO:0007669"/>
    <property type="project" value="InterPro"/>
</dbReference>
<dbReference type="SMART" id="SM00356">
    <property type="entry name" value="ZnF_C3H1"/>
    <property type="match status" value="2"/>
</dbReference>
<evidence type="ECO:0000256" key="6">
    <source>
        <dbReference type="SAM" id="MobiDB-lite"/>
    </source>
</evidence>
<evidence type="ECO:0000313" key="9">
    <source>
        <dbReference type="EMBL" id="CAL4795949.1"/>
    </source>
</evidence>
<name>A0A9P1GFE3_9DINO</name>
<feature type="domain" description="C3H1-type" evidence="7">
    <location>
        <begin position="32"/>
        <end position="59"/>
    </location>
</feature>
<feature type="region of interest" description="Disordered" evidence="6">
    <location>
        <begin position="1"/>
        <end position="21"/>
    </location>
</feature>
<evidence type="ECO:0000256" key="1">
    <source>
        <dbReference type="ARBA" id="ARBA00022723"/>
    </source>
</evidence>
<dbReference type="EMBL" id="CAMXCT010004335">
    <property type="protein sequence ID" value="CAI4008637.1"/>
    <property type="molecule type" value="Genomic_DNA"/>
</dbReference>
<keyword evidence="2" id="KW-0677">Repeat</keyword>
<dbReference type="InterPro" id="IPR045877">
    <property type="entry name" value="ZFP36-like"/>
</dbReference>
<dbReference type="Gene3D" id="4.10.1000.10">
    <property type="entry name" value="Zinc finger, CCCH-type"/>
    <property type="match status" value="2"/>
</dbReference>
<feature type="zinc finger region" description="C3H1-type" evidence="5">
    <location>
        <begin position="32"/>
        <end position="59"/>
    </location>
</feature>
<dbReference type="PANTHER" id="PTHR12547:SF18">
    <property type="entry name" value="PROTEIN TIS11"/>
    <property type="match status" value="1"/>
</dbReference>
<keyword evidence="4 5" id="KW-0862">Zinc</keyword>
<keyword evidence="10" id="KW-1185">Reference proteome</keyword>
<dbReference type="InterPro" id="IPR000571">
    <property type="entry name" value="Znf_CCCH"/>
</dbReference>
<feature type="compositionally biased region" description="Polar residues" evidence="6">
    <location>
        <begin position="207"/>
        <end position="218"/>
    </location>
</feature>
<feature type="region of interest" description="Disordered" evidence="6">
    <location>
        <begin position="207"/>
        <end position="229"/>
    </location>
</feature>
<protein>
    <submittedName>
        <fullName evidence="9">mRNA decay activator protein ZFP36L1 (Butyrate response factor 1) (TPA-induced sequence 11b) (Zinc finger protein 36, C3H1 type-like 1) (ZFP36-like 1)</fullName>
    </submittedName>
</protein>
<accession>A0A9P1GFE3</accession>
<comment type="caution">
    <text evidence="8">The sequence shown here is derived from an EMBL/GenBank/DDBJ whole genome shotgun (WGS) entry which is preliminary data.</text>
</comment>
<reference evidence="9 10" key="2">
    <citation type="submission" date="2024-05" db="EMBL/GenBank/DDBJ databases">
        <authorList>
            <person name="Chen Y."/>
            <person name="Shah S."/>
            <person name="Dougan E. K."/>
            <person name="Thang M."/>
            <person name="Chan C."/>
        </authorList>
    </citation>
    <scope>NUCLEOTIDE SEQUENCE [LARGE SCALE GENOMIC DNA]</scope>
</reference>
<evidence type="ECO:0000256" key="3">
    <source>
        <dbReference type="ARBA" id="ARBA00022771"/>
    </source>
</evidence>
<feature type="zinc finger region" description="C3H1-type" evidence="5">
    <location>
        <begin position="67"/>
        <end position="94"/>
    </location>
</feature>
<dbReference type="EMBL" id="CAMXCT030004335">
    <property type="protein sequence ID" value="CAL4795949.1"/>
    <property type="molecule type" value="Genomic_DNA"/>
</dbReference>
<keyword evidence="3 5" id="KW-0863">Zinc-finger</keyword>
<evidence type="ECO:0000313" key="10">
    <source>
        <dbReference type="Proteomes" id="UP001152797"/>
    </source>
</evidence>
<evidence type="ECO:0000256" key="5">
    <source>
        <dbReference type="PROSITE-ProRule" id="PRU00723"/>
    </source>
</evidence>
<dbReference type="SUPFAM" id="SSF90229">
    <property type="entry name" value="CCCH zinc finger"/>
    <property type="match status" value="2"/>
</dbReference>
<organism evidence="8">
    <name type="scientific">Cladocopium goreaui</name>
    <dbReference type="NCBI Taxonomy" id="2562237"/>
    <lineage>
        <taxon>Eukaryota</taxon>
        <taxon>Sar</taxon>
        <taxon>Alveolata</taxon>
        <taxon>Dinophyceae</taxon>
        <taxon>Suessiales</taxon>
        <taxon>Symbiodiniaceae</taxon>
        <taxon>Cladocopium</taxon>
    </lineage>
</organism>
<evidence type="ECO:0000313" key="8">
    <source>
        <dbReference type="EMBL" id="CAI4008637.1"/>
    </source>
</evidence>
<gene>
    <name evidence="8" type="ORF">C1SCF055_LOCUS34061</name>
</gene>
<sequence>MVQGTRPLGRPEGASVEVEADSEASGARRSIFSKTKMCKFHLLGVCAKGSSCIFAHCRDELRPAPDLLRTKICKTLINTGACHDPQCRFAHNRDELRSASFGRVPSPRGPHQRLQREPTEICYAVPDRYPAQVALQLPIPAIGQAFQLAYAPVAVPVSFVATAWAGEGPKQKPQCRGKVSRSRMFSMDRKAAELLSQQSTDDQISTTFYDSVTDSPPSTERCAPGTEAAESLDTDEELLYCSHDFQVSAGTKASAC</sequence>
<evidence type="ECO:0000259" key="7">
    <source>
        <dbReference type="PROSITE" id="PS50103"/>
    </source>
</evidence>